<evidence type="ECO:0000256" key="5">
    <source>
        <dbReference type="ARBA" id="ARBA00022964"/>
    </source>
</evidence>
<dbReference type="GO" id="GO:0016787">
    <property type="term" value="F:hydrolase activity"/>
    <property type="evidence" value="ECO:0007669"/>
    <property type="project" value="UniProtKB-ARBA"/>
</dbReference>
<dbReference type="SUPFAM" id="SSF51197">
    <property type="entry name" value="Clavaminate synthase-like"/>
    <property type="match status" value="1"/>
</dbReference>
<dbReference type="PROSITE" id="PS51471">
    <property type="entry name" value="FE2OG_OXY"/>
    <property type="match status" value="1"/>
</dbReference>
<organism evidence="10 11">
    <name type="scientific">Phormidium nigroviride PCC 7112</name>
    <dbReference type="NCBI Taxonomy" id="179408"/>
    <lineage>
        <taxon>Bacteria</taxon>
        <taxon>Bacillati</taxon>
        <taxon>Cyanobacteriota</taxon>
        <taxon>Cyanophyceae</taxon>
        <taxon>Oscillatoriophycideae</taxon>
        <taxon>Oscillatoriales</taxon>
        <taxon>Oscillatoriaceae</taxon>
        <taxon>Phormidium</taxon>
    </lineage>
</organism>
<dbReference type="PANTHER" id="PTHR31212:SF4">
    <property type="entry name" value="ALPHA-KETOGLUTARATE-DEPENDENT DIOXYGENASE ALKB HOMOLOG 3"/>
    <property type="match status" value="1"/>
</dbReference>
<dbReference type="GO" id="GO:0046872">
    <property type="term" value="F:metal ion binding"/>
    <property type="evidence" value="ECO:0007669"/>
    <property type="project" value="UniProtKB-KW"/>
</dbReference>
<dbReference type="InterPro" id="IPR027450">
    <property type="entry name" value="AlkB-like"/>
</dbReference>
<keyword evidence="4" id="KW-0460">Magnesium</keyword>
<dbReference type="GO" id="GO:0051213">
    <property type="term" value="F:dioxygenase activity"/>
    <property type="evidence" value="ECO:0007669"/>
    <property type="project" value="UniProtKB-KW"/>
</dbReference>
<dbReference type="InterPro" id="IPR005123">
    <property type="entry name" value="Oxoglu/Fe-dep_dioxygenase_dom"/>
</dbReference>
<accession>K9VRU8</accession>
<keyword evidence="5" id="KW-0223">Dioxygenase</keyword>
<dbReference type="eggNOG" id="COG3145">
    <property type="taxonomic scope" value="Bacteria"/>
</dbReference>
<evidence type="ECO:0000256" key="6">
    <source>
        <dbReference type="ARBA" id="ARBA00023002"/>
    </source>
</evidence>
<reference evidence="10 11" key="1">
    <citation type="submission" date="2012-05" db="EMBL/GenBank/DDBJ databases">
        <title>Finished chromosome of genome of Oscillatoria sp. PCC 7112.</title>
        <authorList>
            <consortium name="US DOE Joint Genome Institute"/>
            <person name="Gugger M."/>
            <person name="Coursin T."/>
            <person name="Rippka R."/>
            <person name="Tandeau De Marsac N."/>
            <person name="Huntemann M."/>
            <person name="Wei C.-L."/>
            <person name="Han J."/>
            <person name="Detter J.C."/>
            <person name="Han C."/>
            <person name="Tapia R."/>
            <person name="Davenport K."/>
            <person name="Daligault H."/>
            <person name="Erkkila T."/>
            <person name="Gu W."/>
            <person name="Munk A.C.C."/>
            <person name="Teshima H."/>
            <person name="Xu Y."/>
            <person name="Chain P."/>
            <person name="Chen A."/>
            <person name="Krypides N."/>
            <person name="Mavromatis K."/>
            <person name="Markowitz V."/>
            <person name="Szeto E."/>
            <person name="Ivanova N."/>
            <person name="Mikhailova N."/>
            <person name="Ovchinnikova G."/>
            <person name="Pagani I."/>
            <person name="Pati A."/>
            <person name="Goodwin L."/>
            <person name="Peters L."/>
            <person name="Pitluck S."/>
            <person name="Woyke T."/>
            <person name="Kerfeld C."/>
        </authorList>
    </citation>
    <scope>NUCLEOTIDE SEQUENCE [LARGE SCALE GENOMIC DNA]</scope>
    <source>
        <strain evidence="10 11">PCC 7112</strain>
    </source>
</reference>
<dbReference type="GO" id="GO:0032451">
    <property type="term" value="F:demethylase activity"/>
    <property type="evidence" value="ECO:0007669"/>
    <property type="project" value="UniProtKB-ARBA"/>
</dbReference>
<evidence type="ECO:0000256" key="7">
    <source>
        <dbReference type="ARBA" id="ARBA00023004"/>
    </source>
</evidence>
<dbReference type="FunFam" id="2.60.120.590:FF:000004">
    <property type="entry name" value="DNA oxidative demethylase ALKBH2"/>
    <property type="match status" value="1"/>
</dbReference>
<dbReference type="KEGG" id="oni:Osc7112_5734"/>
<evidence type="ECO:0000256" key="3">
    <source>
        <dbReference type="ARBA" id="ARBA00022763"/>
    </source>
</evidence>
<dbReference type="InterPro" id="IPR037151">
    <property type="entry name" value="AlkB-like_sf"/>
</dbReference>
<dbReference type="Proteomes" id="UP000010478">
    <property type="component" value="Chromosome"/>
</dbReference>
<dbReference type="PATRIC" id="fig|179408.3.peg.7150"/>
<sequence length="210" mass="24120">MYTQLSLWEDPKAESQKHGQQLSLPDAEIIMYRDFFNNIESNQIFAELYGTINWKQEVALLFGKQVAIPRLSAWYGDAGKSYTYSQIKMEPNLWTPTLITIKSKIEAIAGTVFNSVLLNLYRDGKDSVAWHSDDESELGENPAIGSVSFGATRRFMLRHKYQKEMKLEIQLTPGSFLLMKGVTQHFWQHQIPKAAKVTEPRINLTFRKVS</sequence>
<dbReference type="RefSeq" id="WP_015179148.1">
    <property type="nucleotide sequence ID" value="NC_019729.1"/>
</dbReference>
<name>K9VRU8_9CYAN</name>
<keyword evidence="7" id="KW-0408">Iron</keyword>
<dbReference type="GO" id="GO:0016705">
    <property type="term" value="F:oxidoreductase activity, acting on paired donors, with incorporation or reduction of molecular oxygen"/>
    <property type="evidence" value="ECO:0007669"/>
    <property type="project" value="UniProtKB-ARBA"/>
</dbReference>
<keyword evidence="2" id="KW-0479">Metal-binding</keyword>
<dbReference type="PANTHER" id="PTHR31212">
    <property type="entry name" value="ALPHA-KETOGLUTARATE-DEPENDENT DIOXYGENASE ALKB HOMOLOG 3"/>
    <property type="match status" value="1"/>
</dbReference>
<keyword evidence="6" id="KW-0560">Oxidoreductase</keyword>
<keyword evidence="8" id="KW-0234">DNA repair</keyword>
<evidence type="ECO:0000256" key="4">
    <source>
        <dbReference type="ARBA" id="ARBA00022842"/>
    </source>
</evidence>
<dbReference type="Pfam" id="PF13532">
    <property type="entry name" value="2OG-FeII_Oxy_2"/>
    <property type="match status" value="1"/>
</dbReference>
<protein>
    <submittedName>
        <fullName evidence="10">2OG-Fe(II) oxygenase</fullName>
    </submittedName>
</protein>
<comment type="cofactor">
    <cofactor evidence="1">
        <name>Fe(2+)</name>
        <dbReference type="ChEBI" id="CHEBI:29033"/>
    </cofactor>
</comment>
<dbReference type="GO" id="GO:0140097">
    <property type="term" value="F:catalytic activity, acting on DNA"/>
    <property type="evidence" value="ECO:0007669"/>
    <property type="project" value="UniProtKB-ARBA"/>
</dbReference>
<gene>
    <name evidence="10" type="ORF">Osc7112_5734</name>
</gene>
<dbReference type="AlphaFoldDB" id="K9VRU8"/>
<dbReference type="HOGENOM" id="CLU_048788_5_2_3"/>
<dbReference type="OrthoDB" id="190276at2"/>
<evidence type="ECO:0000259" key="9">
    <source>
        <dbReference type="PROSITE" id="PS51471"/>
    </source>
</evidence>
<dbReference type="EMBL" id="CP003614">
    <property type="protein sequence ID" value="AFZ09945.1"/>
    <property type="molecule type" value="Genomic_DNA"/>
</dbReference>
<evidence type="ECO:0000256" key="8">
    <source>
        <dbReference type="ARBA" id="ARBA00023204"/>
    </source>
</evidence>
<evidence type="ECO:0000256" key="2">
    <source>
        <dbReference type="ARBA" id="ARBA00022723"/>
    </source>
</evidence>
<evidence type="ECO:0000313" key="11">
    <source>
        <dbReference type="Proteomes" id="UP000010478"/>
    </source>
</evidence>
<keyword evidence="3" id="KW-0227">DNA damage</keyword>
<dbReference type="Gene3D" id="2.60.120.590">
    <property type="entry name" value="Alpha-ketoglutarate-dependent dioxygenase AlkB-like"/>
    <property type="match status" value="1"/>
</dbReference>
<evidence type="ECO:0000313" key="10">
    <source>
        <dbReference type="EMBL" id="AFZ09945.1"/>
    </source>
</evidence>
<evidence type="ECO:0000256" key="1">
    <source>
        <dbReference type="ARBA" id="ARBA00001954"/>
    </source>
</evidence>
<keyword evidence="11" id="KW-1185">Reference proteome</keyword>
<proteinExistence type="predicted"/>
<dbReference type="InterPro" id="IPR032854">
    <property type="entry name" value="ALKBH3"/>
</dbReference>
<dbReference type="STRING" id="179408.Osc7112_5734"/>
<feature type="domain" description="Fe2OG dioxygenase" evidence="9">
    <location>
        <begin position="112"/>
        <end position="210"/>
    </location>
</feature>
<dbReference type="GO" id="GO:0006307">
    <property type="term" value="P:DNA alkylation repair"/>
    <property type="evidence" value="ECO:0007669"/>
    <property type="project" value="InterPro"/>
</dbReference>